<dbReference type="SUPFAM" id="SSF54928">
    <property type="entry name" value="RNA-binding domain, RBD"/>
    <property type="match status" value="1"/>
</dbReference>
<name>A0A8S9FH58_BRACR</name>
<evidence type="ECO:0000256" key="10">
    <source>
        <dbReference type="ARBA" id="ARBA00023033"/>
    </source>
</evidence>
<comment type="similarity">
    <text evidence="3">Belongs to the cytochrome P450 family.</text>
</comment>
<evidence type="ECO:0000256" key="7">
    <source>
        <dbReference type="ARBA" id="ARBA00022989"/>
    </source>
</evidence>
<dbReference type="GO" id="GO:0016705">
    <property type="term" value="F:oxidoreductase activity, acting on paired donors, with incorporation or reduction of molecular oxygen"/>
    <property type="evidence" value="ECO:0007669"/>
    <property type="project" value="InterPro"/>
</dbReference>
<evidence type="ECO:0000256" key="2">
    <source>
        <dbReference type="ARBA" id="ARBA00004167"/>
    </source>
</evidence>
<dbReference type="InterPro" id="IPR036396">
    <property type="entry name" value="Cyt_P450_sf"/>
</dbReference>
<protein>
    <recommendedName>
        <fullName evidence="14">Cytochrome P450</fullName>
    </recommendedName>
</protein>
<dbReference type="GO" id="GO:0003676">
    <property type="term" value="F:nucleic acid binding"/>
    <property type="evidence" value="ECO:0007669"/>
    <property type="project" value="InterPro"/>
</dbReference>
<keyword evidence="11" id="KW-0472">Membrane</keyword>
<keyword evidence="12" id="KW-0732">Signal</keyword>
<evidence type="ECO:0000313" key="13">
    <source>
        <dbReference type="EMBL" id="KAF2531726.1"/>
    </source>
</evidence>
<organism evidence="13">
    <name type="scientific">Brassica cretica</name>
    <name type="common">Mustard</name>
    <dbReference type="NCBI Taxonomy" id="69181"/>
    <lineage>
        <taxon>Eukaryota</taxon>
        <taxon>Viridiplantae</taxon>
        <taxon>Streptophyta</taxon>
        <taxon>Embryophyta</taxon>
        <taxon>Tracheophyta</taxon>
        <taxon>Spermatophyta</taxon>
        <taxon>Magnoliopsida</taxon>
        <taxon>eudicotyledons</taxon>
        <taxon>Gunneridae</taxon>
        <taxon>Pentapetalae</taxon>
        <taxon>rosids</taxon>
        <taxon>malvids</taxon>
        <taxon>Brassicales</taxon>
        <taxon>Brassicaceae</taxon>
        <taxon>Brassiceae</taxon>
        <taxon>Brassica</taxon>
    </lineage>
</organism>
<dbReference type="InterPro" id="IPR035979">
    <property type="entry name" value="RBD_domain_sf"/>
</dbReference>
<sequence>MELLSAINLLALVLLPSVVPKIWEACWIFLLRPWMITRRFKKQGISGPKYRFVYGNLQEMKKMKKEAKDWVLDPNSNDIFPSCGSSLPQLAISIRCRETFLYWNGTKPTLFISDTELGKQILSTKLGFAVIAKTRDEVFILFGKGLPFIEGDDWVRHRRILNPAFTMDRLKVMTKRMVDCTLRMLEEWRKQRSGEEVMMMMEINKDFHRLISDIIATTAFGSSYRKGSNCLNHRQSLRSILLLLSEAYSSQEHNARLKSNSKNYGDDLLGIMLKAATSKESEKTMSMDEIIEECKTFYISGQGSSSILLTWTTLLLSLHQDWQEKLREEVFNECGKDTVPDSDTFSKLKPLRKQAGCLSFAAIRSRFTDSTISGLSFKTLMGIISSSSEEFFKEAGQVVDVRFGMSNDGDGKFLCFGMVEFATPREAQK</sequence>
<dbReference type="Pfam" id="PF00067">
    <property type="entry name" value="p450"/>
    <property type="match status" value="2"/>
</dbReference>
<keyword evidence="5" id="KW-0812">Transmembrane</keyword>
<dbReference type="InterPro" id="IPR050665">
    <property type="entry name" value="Cytochrome_P450_Monooxygen"/>
</dbReference>
<evidence type="ECO:0000256" key="6">
    <source>
        <dbReference type="ARBA" id="ARBA00022723"/>
    </source>
</evidence>
<evidence type="ECO:0000256" key="5">
    <source>
        <dbReference type="ARBA" id="ARBA00022692"/>
    </source>
</evidence>
<comment type="cofactor">
    <cofactor evidence="1">
        <name>heme</name>
        <dbReference type="ChEBI" id="CHEBI:30413"/>
    </cofactor>
</comment>
<dbReference type="GO" id="GO:0005506">
    <property type="term" value="F:iron ion binding"/>
    <property type="evidence" value="ECO:0007669"/>
    <property type="project" value="InterPro"/>
</dbReference>
<dbReference type="Gene3D" id="1.10.630.10">
    <property type="entry name" value="Cytochrome P450"/>
    <property type="match status" value="1"/>
</dbReference>
<keyword evidence="9" id="KW-0408">Iron</keyword>
<dbReference type="GO" id="GO:0004497">
    <property type="term" value="F:monooxygenase activity"/>
    <property type="evidence" value="ECO:0007669"/>
    <property type="project" value="UniProtKB-KW"/>
</dbReference>
<reference evidence="13" key="1">
    <citation type="submission" date="2019-12" db="EMBL/GenBank/DDBJ databases">
        <title>Genome sequencing and annotation of Brassica cretica.</title>
        <authorList>
            <person name="Studholme D.J."/>
            <person name="Sarris P.F."/>
        </authorList>
    </citation>
    <scope>NUCLEOTIDE SEQUENCE</scope>
    <source>
        <strain evidence="13">PFS-102/07</strain>
        <tissue evidence="13">Leaf</tissue>
    </source>
</reference>
<gene>
    <name evidence="13" type="ORF">F2Q70_00031991</name>
</gene>
<dbReference type="SUPFAM" id="SSF48264">
    <property type="entry name" value="Cytochrome P450"/>
    <property type="match status" value="1"/>
</dbReference>
<dbReference type="InterPro" id="IPR012677">
    <property type="entry name" value="Nucleotide-bd_a/b_plait_sf"/>
</dbReference>
<keyword evidence="4" id="KW-0349">Heme</keyword>
<evidence type="ECO:0000256" key="9">
    <source>
        <dbReference type="ARBA" id="ARBA00023004"/>
    </source>
</evidence>
<evidence type="ECO:0008006" key="14">
    <source>
        <dbReference type="Google" id="ProtNLM"/>
    </source>
</evidence>
<proteinExistence type="inferred from homology"/>
<comment type="caution">
    <text evidence="13">The sequence shown here is derived from an EMBL/GenBank/DDBJ whole genome shotgun (WGS) entry which is preliminary data.</text>
</comment>
<dbReference type="PANTHER" id="PTHR24282:SF125">
    <property type="entry name" value="CYTOCHROME P450 709B3"/>
    <property type="match status" value="1"/>
</dbReference>
<keyword evidence="8" id="KW-0560">Oxidoreductase</keyword>
<evidence type="ECO:0000256" key="8">
    <source>
        <dbReference type="ARBA" id="ARBA00023002"/>
    </source>
</evidence>
<dbReference type="PANTHER" id="PTHR24282">
    <property type="entry name" value="CYTOCHROME P450 FAMILY MEMBER"/>
    <property type="match status" value="1"/>
</dbReference>
<keyword evidence="7" id="KW-1133">Transmembrane helix</keyword>
<evidence type="ECO:0000256" key="1">
    <source>
        <dbReference type="ARBA" id="ARBA00001971"/>
    </source>
</evidence>
<dbReference type="GO" id="GO:0020037">
    <property type="term" value="F:heme binding"/>
    <property type="evidence" value="ECO:0007669"/>
    <property type="project" value="InterPro"/>
</dbReference>
<feature type="non-terminal residue" evidence="13">
    <location>
        <position position="429"/>
    </location>
</feature>
<evidence type="ECO:0000256" key="4">
    <source>
        <dbReference type="ARBA" id="ARBA00022617"/>
    </source>
</evidence>
<evidence type="ECO:0000256" key="3">
    <source>
        <dbReference type="ARBA" id="ARBA00010617"/>
    </source>
</evidence>
<dbReference type="GO" id="GO:0016020">
    <property type="term" value="C:membrane"/>
    <property type="evidence" value="ECO:0007669"/>
    <property type="project" value="UniProtKB-SubCell"/>
</dbReference>
<comment type="subcellular location">
    <subcellularLocation>
        <location evidence="2">Membrane</location>
        <topology evidence="2">Single-pass membrane protein</topology>
    </subcellularLocation>
</comment>
<feature type="signal peptide" evidence="12">
    <location>
        <begin position="1"/>
        <end position="25"/>
    </location>
</feature>
<evidence type="ECO:0000256" key="12">
    <source>
        <dbReference type="SAM" id="SignalP"/>
    </source>
</evidence>
<evidence type="ECO:0000256" key="11">
    <source>
        <dbReference type="ARBA" id="ARBA00023136"/>
    </source>
</evidence>
<keyword evidence="6" id="KW-0479">Metal-binding</keyword>
<dbReference type="InterPro" id="IPR001128">
    <property type="entry name" value="Cyt_P450"/>
</dbReference>
<dbReference type="AlphaFoldDB" id="A0A8S9FH58"/>
<feature type="chain" id="PRO_5035715492" description="Cytochrome P450" evidence="12">
    <location>
        <begin position="26"/>
        <end position="429"/>
    </location>
</feature>
<keyword evidence="10" id="KW-0503">Monooxygenase</keyword>
<accession>A0A8S9FH58</accession>
<dbReference type="Gene3D" id="3.30.70.330">
    <property type="match status" value="1"/>
</dbReference>
<dbReference type="EMBL" id="QGKY02002305">
    <property type="protein sequence ID" value="KAF2531726.1"/>
    <property type="molecule type" value="Genomic_DNA"/>
</dbReference>